<dbReference type="OrthoDB" id="9806164at2"/>
<dbReference type="PANTHER" id="PTHR43619">
    <property type="entry name" value="S-ADENOSYL-L-METHIONINE-DEPENDENT METHYLTRANSFERASE YKTD-RELATED"/>
    <property type="match status" value="1"/>
</dbReference>
<evidence type="ECO:0000313" key="5">
    <source>
        <dbReference type="EMBL" id="SFV12044.1"/>
    </source>
</evidence>
<reference evidence="6" key="1">
    <citation type="submission" date="2016-10" db="EMBL/GenBank/DDBJ databases">
        <authorList>
            <person name="Varghese N."/>
            <person name="Submissions S."/>
        </authorList>
    </citation>
    <scope>NUCLEOTIDE SEQUENCE [LARGE SCALE GENOMIC DNA]</scope>
    <source>
        <strain evidence="6">CGMCC 1.11014</strain>
    </source>
</reference>
<dbReference type="NCBIfam" id="TIGR00027">
    <property type="entry name" value="mthyl_TIGR00027"/>
    <property type="match status" value="1"/>
</dbReference>
<keyword evidence="2 4" id="KW-0489">Methyltransferase</keyword>
<name>A0A1I7LQV5_9BURK</name>
<keyword evidence="6" id="KW-1185">Reference proteome</keyword>
<dbReference type="RefSeq" id="WP_093558999.1">
    <property type="nucleotide sequence ID" value="NZ_FPBO01000035.1"/>
</dbReference>
<dbReference type="GO" id="GO:0032259">
    <property type="term" value="P:methylation"/>
    <property type="evidence" value="ECO:0007669"/>
    <property type="project" value="UniProtKB-KW"/>
</dbReference>
<dbReference type="InterPro" id="IPR011610">
    <property type="entry name" value="SAM_mthyl_Trfase_ML2640-like"/>
</dbReference>
<keyword evidence="4" id="KW-0949">S-adenosyl-L-methionine</keyword>
<evidence type="ECO:0000256" key="2">
    <source>
        <dbReference type="ARBA" id="ARBA00022603"/>
    </source>
</evidence>
<keyword evidence="3 5" id="KW-0808">Transferase</keyword>
<protein>
    <recommendedName>
        <fullName evidence="4">S-adenosyl-L-methionine-dependent methyltransferase</fullName>
        <ecNumber evidence="4">2.1.1.-</ecNumber>
    </recommendedName>
</protein>
<dbReference type="EMBL" id="FPBO01000035">
    <property type="protein sequence ID" value="SFV12044.1"/>
    <property type="molecule type" value="Genomic_DNA"/>
</dbReference>
<evidence type="ECO:0000313" key="6">
    <source>
        <dbReference type="Proteomes" id="UP000199391"/>
    </source>
</evidence>
<gene>
    <name evidence="5" type="ORF">SAMN05216552_103545</name>
</gene>
<evidence type="ECO:0000256" key="4">
    <source>
        <dbReference type="RuleBase" id="RU362030"/>
    </source>
</evidence>
<dbReference type="PANTHER" id="PTHR43619:SF2">
    <property type="entry name" value="S-ADENOSYL-L-METHIONINE-DEPENDENT METHYLTRANSFERASES SUPERFAMILY PROTEIN"/>
    <property type="match status" value="1"/>
</dbReference>
<dbReference type="Proteomes" id="UP000199391">
    <property type="component" value="Unassembled WGS sequence"/>
</dbReference>
<comment type="function">
    <text evidence="4">Exhibits S-adenosyl-L-methionine-dependent methyltransferase activity.</text>
</comment>
<dbReference type="GO" id="GO:0008168">
    <property type="term" value="F:methyltransferase activity"/>
    <property type="evidence" value="ECO:0007669"/>
    <property type="project" value="UniProtKB-UniRule"/>
</dbReference>
<dbReference type="Pfam" id="PF04072">
    <property type="entry name" value="LCM"/>
    <property type="match status" value="1"/>
</dbReference>
<dbReference type="Gene3D" id="3.40.50.150">
    <property type="entry name" value="Vaccinia Virus protein VP39"/>
    <property type="match status" value="1"/>
</dbReference>
<accession>A0A1I7LQV5</accession>
<comment type="similarity">
    <text evidence="1 4">Belongs to the UPF0677 family.</text>
</comment>
<dbReference type="STRING" id="1035707.SAMN05216552_103545"/>
<dbReference type="AlphaFoldDB" id="A0A1I7LQV5"/>
<dbReference type="InterPro" id="IPR007213">
    <property type="entry name" value="Ppm1/Ppm2/Tcmp"/>
</dbReference>
<evidence type="ECO:0000256" key="1">
    <source>
        <dbReference type="ARBA" id="ARBA00008138"/>
    </source>
</evidence>
<sequence length="283" mass="30715">MHTETIPPKPSAMLVARLRAAHQFLDRPPILDDPLALKILGAEEEARLRADIDKLNEPSTTALRTILVIRSRLAEDSWRDARRRGVTQHVTLGAGLDTMAYRGDTAAARLFEVDLPATQRWKRGLLEAAGIPVPATLSYVATDFEEGALAPALAAAGFDRGAPACFSWLGVTLYLEPGDVEDTLRHIAGCAPGSSVVFDYVVAPELQAPADRAAMDAISASLAHGGEPWKSNFHPDALDRMLRGLGYSRVEHFDRERMAAMYLAGRGDQLHLGSATRMVRATV</sequence>
<proteinExistence type="inferred from homology"/>
<dbReference type="InterPro" id="IPR029063">
    <property type="entry name" value="SAM-dependent_MTases_sf"/>
</dbReference>
<evidence type="ECO:0000256" key="3">
    <source>
        <dbReference type="ARBA" id="ARBA00022679"/>
    </source>
</evidence>
<dbReference type="SUPFAM" id="SSF53335">
    <property type="entry name" value="S-adenosyl-L-methionine-dependent methyltransferases"/>
    <property type="match status" value="1"/>
</dbReference>
<dbReference type="EC" id="2.1.1.-" evidence="4"/>
<organism evidence="5 6">
    <name type="scientific">Pseudoduganella namucuonensis</name>
    <dbReference type="NCBI Taxonomy" id="1035707"/>
    <lineage>
        <taxon>Bacteria</taxon>
        <taxon>Pseudomonadati</taxon>
        <taxon>Pseudomonadota</taxon>
        <taxon>Betaproteobacteria</taxon>
        <taxon>Burkholderiales</taxon>
        <taxon>Oxalobacteraceae</taxon>
        <taxon>Telluria group</taxon>
        <taxon>Pseudoduganella</taxon>
    </lineage>
</organism>